<organism evidence="1 2">
    <name type="scientific">candidate division Kazan bacterium</name>
    <dbReference type="NCBI Taxonomy" id="2202143"/>
    <lineage>
        <taxon>Bacteria</taxon>
        <taxon>Bacteria division Kazan-3B-28</taxon>
    </lineage>
</organism>
<evidence type="ECO:0000313" key="2">
    <source>
        <dbReference type="Proteomes" id="UP000281261"/>
    </source>
</evidence>
<sequence>MVLNDSGDLNIVGNLTTDNQVNYVYCVNSSSVDQGVDDDNNSVKDIIDAVGATNKATLYFRHDPSSGEFTDYTFTTAETIPSNFTLKFDRGARLVVASVNDVTLQCNIPVGPQQIFKLDSTGEIVFTEDTTIPEVYPQWWGAKADGTTDDTTALNAAIQCGISSLSKVHIIGGRYRLADSLLIDENVYVFGDGYRSKRDNTDFENEVFGTILYFDYDAATHPYAIEVKGTHVTIRDIEFETNQPAYPGADEATWTPTTSPWAIYAWRDTGAGYQADDANKLTLKGLMIRNFTHGIKLWDLQGATIEDIHGTCFNQFLYADGIPDALHIRGLHDWAYGDGYASTYKKANADFITLGRVDGGTIEDIFCIYVKTGIVTDRSEAAGSSGGPERLNLSNIYLDQVDVGMSLTDAHTLVVSNLAIYCITTGIKTIISDTTSPGLLFLSNADITGPDEYAIDLRVPGQNMLSNVRIRDYNGDNAGYTAIYAANSVVVHLDNLSVYTANGNGAAVYSGPGTVTGDFGESSYAGDINFDGYLTTVGGVHVGGTTNPGTDNLVVDGDVGIGTSAPEKKLHVMASDASATAKADAVAVFENNGDLSINLLSGTNNNGAIAFGDPASGYAGYILYKHSDDSFTWNNGADNMTLNSSGDLSITGALSKGSGSFKITHPLDENKWLYHSFIEGPKADLIYRGAVKLSDGNAVIDLNAESGMTAGTFEALTQDVQVFAQNQSGWTPVKGSVSGATLTITSKDPCDDVINWLVVAERADDTIKAWSLTDNDGHLIPEWPKNN</sequence>
<reference evidence="1 2" key="1">
    <citation type="submission" date="2018-06" db="EMBL/GenBank/DDBJ databases">
        <title>Extensive metabolic versatility and redundancy in microbially diverse, dynamic hydrothermal sediments.</title>
        <authorList>
            <person name="Dombrowski N."/>
            <person name="Teske A."/>
            <person name="Baker B.J."/>
        </authorList>
    </citation>
    <scope>NUCLEOTIDE SEQUENCE [LARGE SCALE GENOMIC DNA]</scope>
    <source>
        <strain evidence="1">B79_G16</strain>
    </source>
</reference>
<dbReference type="InterPro" id="IPR011050">
    <property type="entry name" value="Pectin_lyase_fold/virulence"/>
</dbReference>
<protein>
    <recommendedName>
        <fullName evidence="3">Pectate lyase superfamily protein domain-containing protein</fullName>
    </recommendedName>
</protein>
<dbReference type="SUPFAM" id="SSF51126">
    <property type="entry name" value="Pectin lyase-like"/>
    <property type="match status" value="1"/>
</dbReference>
<proteinExistence type="predicted"/>
<comment type="caution">
    <text evidence="1">The sequence shown here is derived from an EMBL/GenBank/DDBJ whole genome shotgun (WGS) entry which is preliminary data.</text>
</comment>
<accession>A0A420ZAZ3</accession>
<dbReference type="InterPro" id="IPR012334">
    <property type="entry name" value="Pectin_lyas_fold"/>
</dbReference>
<dbReference type="Gene3D" id="2.160.20.10">
    <property type="entry name" value="Single-stranded right-handed beta-helix, Pectin lyase-like"/>
    <property type="match status" value="1"/>
</dbReference>
<evidence type="ECO:0008006" key="3">
    <source>
        <dbReference type="Google" id="ProtNLM"/>
    </source>
</evidence>
<dbReference type="AlphaFoldDB" id="A0A420ZAZ3"/>
<dbReference type="Proteomes" id="UP000281261">
    <property type="component" value="Unassembled WGS sequence"/>
</dbReference>
<dbReference type="EMBL" id="QMNG01000119">
    <property type="protein sequence ID" value="RLC35794.1"/>
    <property type="molecule type" value="Genomic_DNA"/>
</dbReference>
<name>A0A420ZAZ3_UNCK3</name>
<evidence type="ECO:0000313" key="1">
    <source>
        <dbReference type="EMBL" id="RLC35794.1"/>
    </source>
</evidence>
<gene>
    <name evidence="1" type="ORF">DRH29_05755</name>
</gene>